<dbReference type="EMBL" id="CAJVCH010070666">
    <property type="protein sequence ID" value="CAG7720445.1"/>
    <property type="molecule type" value="Genomic_DNA"/>
</dbReference>
<evidence type="ECO:0000313" key="3">
    <source>
        <dbReference type="Proteomes" id="UP000708208"/>
    </source>
</evidence>
<proteinExistence type="predicted"/>
<reference evidence="2" key="1">
    <citation type="submission" date="2021-06" db="EMBL/GenBank/DDBJ databases">
        <authorList>
            <person name="Hodson N. C."/>
            <person name="Mongue J. A."/>
            <person name="Jaron S. K."/>
        </authorList>
    </citation>
    <scope>NUCLEOTIDE SEQUENCE</scope>
</reference>
<evidence type="ECO:0000313" key="2">
    <source>
        <dbReference type="EMBL" id="CAG7720445.1"/>
    </source>
</evidence>
<feature type="region of interest" description="Disordered" evidence="1">
    <location>
        <begin position="355"/>
        <end position="406"/>
    </location>
</feature>
<dbReference type="Proteomes" id="UP000708208">
    <property type="component" value="Unassembled WGS sequence"/>
</dbReference>
<comment type="caution">
    <text evidence="2">The sequence shown here is derived from an EMBL/GenBank/DDBJ whole genome shotgun (WGS) entry which is preliminary data.</text>
</comment>
<accession>A0A8J2JHQ9</accession>
<feature type="compositionally biased region" description="Low complexity" evidence="1">
    <location>
        <begin position="379"/>
        <end position="396"/>
    </location>
</feature>
<name>A0A8J2JHQ9_9HEXA</name>
<keyword evidence="3" id="KW-1185">Reference proteome</keyword>
<sequence>MTTQSPPAVPVRTKNPVREPQQTRDDVTDWSDLTCYLNDAVKMGLKFYSDKIVEAINRKEPLTENGFKGIHDDIKAKVLETFTTTFAVLEANGYTKEITAAKNKLVSEIQSQWIVSLTRFYNEIEDVLKIVKECTDNADVYFDNQFDAFIHATPRAKQADMEQQYERLKKETLTEFKGLMKTKNMEIHTSFCIEIEKRLQDKLQDTLELCTESDYQDTSSDTDEDVYTLINLTPPEPDSSDMTQPENSSFSIATTTETTFTDRNNELHISSMQHRDLPTANLIDLNTLKPSIYPKTAEGSSIPAIKNPENSQNTSDRVLLPFDLEYHEQSAQPNYNNENIEGSFSVLPIVQNEPVQANKKKKAPPPPPSKVMVEHTNASQLSQRRTSNSSNTSTSSIDQWKARKTPDPNFAQFGAKKLAESDNSPAVPPRINYVVPKPGQIKDDVKNLLNADANGVQEVRPKLPRNPGLSGRSSNASNPGITSFVGMVLNVGIYIDEDIVQIGSSDQTGNAIQILHTQPNPIYLTFSDAEVGTAPVKLGFNIFNLIKASNSRMEISGIRKSMKTAKLLSNIFKKMIEKIYQTTSALSVGEVVVTTSFSLTSAEKERLKNALSTTGCQTIRIFTSLMSSALALRKSVANQLKAGERKQFLMFNSHSQNFSIGVVEMTKYKMVTRSFHDSRNIQNASGEFQTSYLKLVRDGEDHPDVKRVVREVVEKAWKYVLKEIPRGAIQEIVFTNVKLGSPLSAIVEEFFIGNSENALHIHRLELEPLLGVCHFASKDKLLQDGQFEVLDSHRPKLMLIVNSKVEKQVSKRHPVKKGFVFCHFVSLPLKENTVILQEKYHSESKDSYTICGYSIICSEECSGKESNASIHCRMDNDGAYSMLIDFDTSVIKREIFRHDSLEVTDEPQSSSSGFRNTLNFPKFKRVSKFVNRAVSRASSFRVGDNLHSGVAK</sequence>
<feature type="region of interest" description="Disordered" evidence="1">
    <location>
        <begin position="1"/>
        <end position="25"/>
    </location>
</feature>
<gene>
    <name evidence="2" type="ORF">AFUS01_LOCUS9721</name>
</gene>
<organism evidence="2 3">
    <name type="scientific">Allacma fusca</name>
    <dbReference type="NCBI Taxonomy" id="39272"/>
    <lineage>
        <taxon>Eukaryota</taxon>
        <taxon>Metazoa</taxon>
        <taxon>Ecdysozoa</taxon>
        <taxon>Arthropoda</taxon>
        <taxon>Hexapoda</taxon>
        <taxon>Collembola</taxon>
        <taxon>Symphypleona</taxon>
        <taxon>Sminthuridae</taxon>
        <taxon>Allacma</taxon>
    </lineage>
</organism>
<dbReference type="AlphaFoldDB" id="A0A8J2JHQ9"/>
<evidence type="ECO:0000256" key="1">
    <source>
        <dbReference type="SAM" id="MobiDB-lite"/>
    </source>
</evidence>
<protein>
    <submittedName>
        <fullName evidence="2">Uncharacterized protein</fullName>
    </submittedName>
</protein>